<dbReference type="InterPro" id="IPR021438">
    <property type="entry name" value="DUF3087"/>
</dbReference>
<organism evidence="2 3">
    <name type="scientific">Vibrio owensii CAIM 1854 = LMG 25443</name>
    <dbReference type="NCBI Taxonomy" id="1229493"/>
    <lineage>
        <taxon>Bacteria</taxon>
        <taxon>Pseudomonadati</taxon>
        <taxon>Pseudomonadota</taxon>
        <taxon>Gammaproteobacteria</taxon>
        <taxon>Vibrionales</taxon>
        <taxon>Vibrionaceae</taxon>
        <taxon>Vibrio</taxon>
    </lineage>
</organism>
<feature type="transmembrane region" description="Helical" evidence="1">
    <location>
        <begin position="55"/>
        <end position="73"/>
    </location>
</feature>
<dbReference type="Pfam" id="PF11286">
    <property type="entry name" value="DUF3087"/>
    <property type="match status" value="1"/>
</dbReference>
<dbReference type="AlphaFoldDB" id="A0A0C1Z982"/>
<protein>
    <submittedName>
        <fullName evidence="2">Mdr</fullName>
    </submittedName>
</protein>
<keyword evidence="1" id="KW-1133">Transmembrane helix</keyword>
<dbReference type="EMBL" id="JPRD01000020">
    <property type="protein sequence ID" value="KIF52714.1"/>
    <property type="molecule type" value="Genomic_DNA"/>
</dbReference>
<accession>A0A0C1Z982</accession>
<keyword evidence="1" id="KW-0812">Transmembrane</keyword>
<dbReference type="PATRIC" id="fig|1229493.5.peg.1901"/>
<keyword evidence="1" id="KW-0472">Membrane</keyword>
<evidence type="ECO:0000313" key="2">
    <source>
        <dbReference type="EMBL" id="KIF52714.1"/>
    </source>
</evidence>
<evidence type="ECO:0000256" key="1">
    <source>
        <dbReference type="SAM" id="Phobius"/>
    </source>
</evidence>
<gene>
    <name evidence="2" type="ORF">H735_13805</name>
</gene>
<evidence type="ECO:0000313" key="3">
    <source>
        <dbReference type="Proteomes" id="UP000031586"/>
    </source>
</evidence>
<dbReference type="Proteomes" id="UP000031586">
    <property type="component" value="Unassembled WGS sequence"/>
</dbReference>
<feature type="transmembrane region" description="Helical" evidence="1">
    <location>
        <begin position="21"/>
        <end position="43"/>
    </location>
</feature>
<proteinExistence type="predicted"/>
<dbReference type="RefSeq" id="WP_020195167.1">
    <property type="nucleotide sequence ID" value="NZ_BAOH01000012.1"/>
</dbReference>
<reference evidence="2 3" key="1">
    <citation type="submission" date="2014-07" db="EMBL/GenBank/DDBJ databases">
        <title>Unique and conserved regions in Vibrio harveyi and related species in comparison with the shrimp pathogen Vibrio harveyi CAIM 1792.</title>
        <authorList>
            <person name="Espinoza-Valles I."/>
            <person name="Vora G."/>
            <person name="Leekitcharoenphon P."/>
            <person name="Ussery D."/>
            <person name="Hoj L."/>
            <person name="Gomez-Gil B."/>
        </authorList>
    </citation>
    <scope>NUCLEOTIDE SEQUENCE [LARGE SCALE GENOMIC DNA]</scope>
    <source>
        <strain evidence="3">CAIM 1854 / LMG 25443</strain>
    </source>
</reference>
<sequence>MEIKKINKQVYRKKVNLVIGGFVALLAISSLAFSTLLIVLFGNTDVVPEQSTGNFHWNLIGVVLALATSLSLLNQFKTRPYMEEVLYVWKLKQLHNKIFRKLKSIKAASAKHDVKALTILKFYYTTQSQVFELDNNTLTMSSVNKELEAIEQIEAAKSLELDITSFEESWIDTY</sequence>
<comment type="caution">
    <text evidence="2">The sequence shown here is derived from an EMBL/GenBank/DDBJ whole genome shotgun (WGS) entry which is preliminary data.</text>
</comment>
<name>A0A0C1Z982_9VIBR</name>